<name>A0A840F369_9SPHN</name>
<protein>
    <recommendedName>
        <fullName evidence="5">GH26 domain-containing protein</fullName>
    </recommendedName>
</protein>
<evidence type="ECO:0000256" key="4">
    <source>
        <dbReference type="SAM" id="MobiDB-lite"/>
    </source>
</evidence>
<sequence length="399" mass="44064">MLLAACGGSDGGGATDAVDVVSEAKRRTPAPTPTPTPTPQPTPSPTPTPAATQQAGWMPYGLYVGNPNGNDGNAMAWFQSQWDASVKQLQRQPQFFGTFTDYSQDWSQWKSNAGWFAWSFNQSQRVAGMKPVIGIKLSTNAYWNRQADAFREIIAGQHDQTYRDVVTAWRDAGYSELRLRISYEFNGNFMPDNFGNTPEMLDLWKRAFAHVADVMHAVPNVKVLVVWNPTNINWAGNSIAGAYPGDQYVDVIASDVYSTMYPLSLRDWSTNRDAANLTEWMANSANRIHYWDHPGATQWTTDGAGWGMVQALDFALAHRKPFGISETGVGGDNIKTGLSDDPEFPAYLRNRLAGFVDKGGTIDHVIIWDYNASDGAWRFTGVADKTKTAAAWTAFLAPR</sequence>
<gene>
    <name evidence="6" type="ORF">GGQ80_000135</name>
</gene>
<dbReference type="Proteomes" id="UP000529795">
    <property type="component" value="Unassembled WGS sequence"/>
</dbReference>
<reference evidence="6 7" key="1">
    <citation type="submission" date="2020-08" db="EMBL/GenBank/DDBJ databases">
        <title>Genomic Encyclopedia of Type Strains, Phase IV (KMG-IV): sequencing the most valuable type-strain genomes for metagenomic binning, comparative biology and taxonomic classification.</title>
        <authorList>
            <person name="Goeker M."/>
        </authorList>
    </citation>
    <scope>NUCLEOTIDE SEQUENCE [LARGE SCALE GENOMIC DNA]</scope>
    <source>
        <strain evidence="6 7">YC6723</strain>
    </source>
</reference>
<comment type="similarity">
    <text evidence="3">Belongs to the glycosyl hydrolase 26 family.</text>
</comment>
<feature type="domain" description="GH26" evidence="5">
    <location>
        <begin position="44"/>
        <end position="392"/>
    </location>
</feature>
<keyword evidence="1 3" id="KW-0378">Hydrolase</keyword>
<accession>A0A840F369</accession>
<evidence type="ECO:0000256" key="3">
    <source>
        <dbReference type="PROSITE-ProRule" id="PRU01100"/>
    </source>
</evidence>
<evidence type="ECO:0000313" key="6">
    <source>
        <dbReference type="EMBL" id="MBB4152259.1"/>
    </source>
</evidence>
<evidence type="ECO:0000313" key="7">
    <source>
        <dbReference type="Proteomes" id="UP000529795"/>
    </source>
</evidence>
<dbReference type="Pfam" id="PF02156">
    <property type="entry name" value="Glyco_hydro_26"/>
    <property type="match status" value="1"/>
</dbReference>
<dbReference type="Gene3D" id="3.20.20.80">
    <property type="entry name" value="Glycosidases"/>
    <property type="match status" value="1"/>
</dbReference>
<feature type="compositionally biased region" description="Pro residues" evidence="4">
    <location>
        <begin position="30"/>
        <end position="48"/>
    </location>
</feature>
<dbReference type="GO" id="GO:0004553">
    <property type="term" value="F:hydrolase activity, hydrolyzing O-glycosyl compounds"/>
    <property type="evidence" value="ECO:0007669"/>
    <property type="project" value="InterPro"/>
</dbReference>
<keyword evidence="7" id="KW-1185">Reference proteome</keyword>
<evidence type="ECO:0000256" key="2">
    <source>
        <dbReference type="ARBA" id="ARBA00023295"/>
    </source>
</evidence>
<dbReference type="InterPro" id="IPR022790">
    <property type="entry name" value="GH26_dom"/>
</dbReference>
<evidence type="ECO:0000259" key="5">
    <source>
        <dbReference type="PROSITE" id="PS51764"/>
    </source>
</evidence>
<dbReference type="RefSeq" id="WP_183981775.1">
    <property type="nucleotide sequence ID" value="NZ_JACIEV010000001.1"/>
</dbReference>
<dbReference type="SUPFAM" id="SSF51445">
    <property type="entry name" value="(Trans)glycosidases"/>
    <property type="match status" value="1"/>
</dbReference>
<evidence type="ECO:0000256" key="1">
    <source>
        <dbReference type="ARBA" id="ARBA00022801"/>
    </source>
</evidence>
<dbReference type="EMBL" id="JACIEV010000001">
    <property type="protein sequence ID" value="MBB4152259.1"/>
    <property type="molecule type" value="Genomic_DNA"/>
</dbReference>
<organism evidence="6 7">
    <name type="scientific">Sphingomonas jinjuensis</name>
    <dbReference type="NCBI Taxonomy" id="535907"/>
    <lineage>
        <taxon>Bacteria</taxon>
        <taxon>Pseudomonadati</taxon>
        <taxon>Pseudomonadota</taxon>
        <taxon>Alphaproteobacteria</taxon>
        <taxon>Sphingomonadales</taxon>
        <taxon>Sphingomonadaceae</taxon>
        <taxon>Sphingomonas</taxon>
    </lineage>
</organism>
<feature type="active site" description="Proton donor" evidence="3">
    <location>
        <position position="184"/>
    </location>
</feature>
<feature type="region of interest" description="Disordered" evidence="4">
    <location>
        <begin position="1"/>
        <end position="53"/>
    </location>
</feature>
<comment type="caution">
    <text evidence="6">The sequence shown here is derived from an EMBL/GenBank/DDBJ whole genome shotgun (WGS) entry which is preliminary data.</text>
</comment>
<dbReference type="InterPro" id="IPR017853">
    <property type="entry name" value="GH"/>
</dbReference>
<keyword evidence="2 3" id="KW-0326">Glycosidase</keyword>
<dbReference type="AlphaFoldDB" id="A0A840F369"/>
<dbReference type="PROSITE" id="PS51764">
    <property type="entry name" value="GH26"/>
    <property type="match status" value="1"/>
</dbReference>
<proteinExistence type="inferred from homology"/>
<feature type="active site" description="Nucleophile" evidence="3">
    <location>
        <position position="326"/>
    </location>
</feature>